<protein>
    <submittedName>
        <fullName evidence="2">Uncharacterized protein</fullName>
    </submittedName>
</protein>
<dbReference type="EMBL" id="CAKXZS010000014">
    <property type="protein sequence ID" value="CAH2399093.1"/>
    <property type="molecule type" value="Genomic_DNA"/>
</dbReference>
<keyword evidence="3" id="KW-1185">Reference proteome</keyword>
<reference evidence="2" key="1">
    <citation type="submission" date="2022-03" db="EMBL/GenBank/DDBJ databases">
        <authorList>
            <person name="Brunel B."/>
        </authorList>
    </citation>
    <scope>NUCLEOTIDE SEQUENCE</scope>
    <source>
        <strain evidence="2">STM4922sample</strain>
    </source>
</reference>
<name>A0ABN8JNL0_9HYPH</name>
<comment type="caution">
    <text evidence="2">The sequence shown here is derived from an EMBL/GenBank/DDBJ whole genome shotgun (WGS) entry which is preliminary data.</text>
</comment>
<accession>A0ABN8JNL0</accession>
<evidence type="ECO:0000256" key="1">
    <source>
        <dbReference type="SAM" id="MobiDB-lite"/>
    </source>
</evidence>
<organism evidence="2 3">
    <name type="scientific">Mesorhizobium ventifaucium</name>
    <dbReference type="NCBI Taxonomy" id="666020"/>
    <lineage>
        <taxon>Bacteria</taxon>
        <taxon>Pseudomonadati</taxon>
        <taxon>Pseudomonadota</taxon>
        <taxon>Alphaproteobacteria</taxon>
        <taxon>Hyphomicrobiales</taxon>
        <taxon>Phyllobacteriaceae</taxon>
        <taxon>Mesorhizobium</taxon>
    </lineage>
</organism>
<gene>
    <name evidence="2" type="ORF">MES4922_210082</name>
</gene>
<dbReference type="Proteomes" id="UP001152604">
    <property type="component" value="Unassembled WGS sequence"/>
</dbReference>
<feature type="region of interest" description="Disordered" evidence="1">
    <location>
        <begin position="75"/>
        <end position="98"/>
    </location>
</feature>
<evidence type="ECO:0000313" key="3">
    <source>
        <dbReference type="Proteomes" id="UP001152604"/>
    </source>
</evidence>
<sequence>MNPTLIHRYTIPLQQAIEQLVGKEATDGESFLVDINGDDLIIDIHGPANVTFCIGDYEYTVDGRGGQEASNEAAKVNEASPEAGTTPAEPPRKGGPLAQRAAISCGEKGFWIFIGKKFGVTIGSADEAAAWLKAQCGVKSRVDLDYDEAKADNFRGIDKSYRLWLEGYD</sequence>
<dbReference type="RefSeq" id="WP_254024905.1">
    <property type="nucleotide sequence ID" value="NZ_CAKXZS010000014.1"/>
</dbReference>
<evidence type="ECO:0000313" key="2">
    <source>
        <dbReference type="EMBL" id="CAH2399093.1"/>
    </source>
</evidence>
<proteinExistence type="predicted"/>